<dbReference type="SMART" id="SM00212">
    <property type="entry name" value="UBCc"/>
    <property type="match status" value="1"/>
</dbReference>
<organism evidence="10 11">
    <name type="scientific">Neofusicoccum ribis</name>
    <dbReference type="NCBI Taxonomy" id="45134"/>
    <lineage>
        <taxon>Eukaryota</taxon>
        <taxon>Fungi</taxon>
        <taxon>Dikarya</taxon>
        <taxon>Ascomycota</taxon>
        <taxon>Pezizomycotina</taxon>
        <taxon>Dothideomycetes</taxon>
        <taxon>Dothideomycetes incertae sedis</taxon>
        <taxon>Botryosphaeriales</taxon>
        <taxon>Botryosphaeriaceae</taxon>
        <taxon>Neofusicoccum</taxon>
    </lineage>
</organism>
<evidence type="ECO:0000256" key="3">
    <source>
        <dbReference type="ARBA" id="ARBA00039884"/>
    </source>
</evidence>
<dbReference type="CDD" id="cd23798">
    <property type="entry name" value="UBCc_UBE2I"/>
    <property type="match status" value="1"/>
</dbReference>
<evidence type="ECO:0000256" key="2">
    <source>
        <dbReference type="ARBA" id="ARBA00022786"/>
    </source>
</evidence>
<feature type="domain" description="UBC core" evidence="9">
    <location>
        <begin position="3"/>
        <end position="148"/>
    </location>
</feature>
<keyword evidence="8" id="KW-0067">ATP-binding</keyword>
<dbReference type="PROSITE" id="PS50127">
    <property type="entry name" value="UBC_2"/>
    <property type="match status" value="1"/>
</dbReference>
<dbReference type="InterPro" id="IPR016135">
    <property type="entry name" value="UBQ-conjugating_enzyme/RWD"/>
</dbReference>
<dbReference type="InterPro" id="IPR000608">
    <property type="entry name" value="UBC"/>
</dbReference>
<keyword evidence="2 8" id="KW-0833">Ubl conjugation pathway</keyword>
<comment type="caution">
    <text evidence="10">The sequence shown here is derived from an EMBL/GenBank/DDBJ whole genome shotgun (WGS) entry which is preliminary data.</text>
</comment>
<keyword evidence="1" id="KW-0808">Transferase</keyword>
<keyword evidence="11" id="KW-1185">Reference proteome</keyword>
<comment type="similarity">
    <text evidence="8">Belongs to the ubiquitin-conjugating enzyme family.</text>
</comment>
<dbReference type="EMBL" id="JAJVDC020000053">
    <property type="protein sequence ID" value="KAL1629674.1"/>
    <property type="molecule type" value="Genomic_DNA"/>
</dbReference>
<proteinExistence type="inferred from homology"/>
<evidence type="ECO:0000256" key="5">
    <source>
        <dbReference type="ARBA" id="ARBA00042179"/>
    </source>
</evidence>
<evidence type="ECO:0000256" key="7">
    <source>
        <dbReference type="PROSITE-ProRule" id="PRU10133"/>
    </source>
</evidence>
<evidence type="ECO:0000313" key="10">
    <source>
        <dbReference type="EMBL" id="KAL1629674.1"/>
    </source>
</evidence>
<dbReference type="PANTHER" id="PTHR24067">
    <property type="entry name" value="UBIQUITIN-CONJUGATING ENZYME E2"/>
    <property type="match status" value="1"/>
</dbReference>
<reference evidence="10 11" key="1">
    <citation type="submission" date="2024-02" db="EMBL/GenBank/DDBJ databases">
        <title>De novo assembly and annotation of 12 fungi associated with fruit tree decline syndrome in Ontario, Canada.</title>
        <authorList>
            <person name="Sulman M."/>
            <person name="Ellouze W."/>
            <person name="Ilyukhin E."/>
        </authorList>
    </citation>
    <scope>NUCLEOTIDE SEQUENCE [LARGE SCALE GENOMIC DNA]</scope>
    <source>
        <strain evidence="10 11">M1-105</strain>
    </source>
</reference>
<evidence type="ECO:0000256" key="8">
    <source>
        <dbReference type="RuleBase" id="RU362109"/>
    </source>
</evidence>
<dbReference type="SUPFAM" id="SSF54495">
    <property type="entry name" value="UBC-like"/>
    <property type="match status" value="1"/>
</dbReference>
<dbReference type="Pfam" id="PF00179">
    <property type="entry name" value="UQ_con"/>
    <property type="match status" value="1"/>
</dbReference>
<dbReference type="Gene3D" id="3.10.110.10">
    <property type="entry name" value="Ubiquitin Conjugating Enzyme"/>
    <property type="match status" value="1"/>
</dbReference>
<accession>A0ABR3STT3</accession>
<keyword evidence="8" id="KW-0547">Nucleotide-binding</keyword>
<gene>
    <name evidence="10" type="primary">hus5</name>
    <name evidence="10" type="ORF">SLS56_005327</name>
</gene>
<sequence>MSLATTRLAEERKQWRKDHPFGFVARPMKNAQGVLDLRKWECAIPGKDRTIWEGGIFKLELTFPEGKFVPPLFHPNVYPSGTVCLSILNEEEGWRPAITVKEILLGIQSLLDEPNPESPAQADAFNLFKKDRAAYEKKIKQIVKDNSGH</sequence>
<evidence type="ECO:0000256" key="6">
    <source>
        <dbReference type="ARBA" id="ARBA00042190"/>
    </source>
</evidence>
<evidence type="ECO:0000256" key="4">
    <source>
        <dbReference type="ARBA" id="ARBA00041569"/>
    </source>
</evidence>
<dbReference type="InterPro" id="IPR050113">
    <property type="entry name" value="Ub_conjugating_enzyme"/>
</dbReference>
<evidence type="ECO:0000259" key="9">
    <source>
        <dbReference type="PROSITE" id="PS50127"/>
    </source>
</evidence>
<dbReference type="InterPro" id="IPR023313">
    <property type="entry name" value="UBQ-conjugating_AS"/>
</dbReference>
<evidence type="ECO:0000256" key="1">
    <source>
        <dbReference type="ARBA" id="ARBA00022679"/>
    </source>
</evidence>
<name>A0ABR3STT3_9PEZI</name>
<dbReference type="PROSITE" id="PS00183">
    <property type="entry name" value="UBC_1"/>
    <property type="match status" value="1"/>
</dbReference>
<evidence type="ECO:0000313" key="11">
    <source>
        <dbReference type="Proteomes" id="UP001521116"/>
    </source>
</evidence>
<feature type="active site" description="Glycyl thioester intermediate" evidence="7">
    <location>
        <position position="84"/>
    </location>
</feature>
<protein>
    <recommendedName>
        <fullName evidence="3">Ubiquitin-conjugating enzyme E2 2</fullName>
    </recommendedName>
    <alternativeName>
        <fullName evidence="5">E2 ubiquitin-conjugating enzyme 2</fullName>
    </alternativeName>
    <alternativeName>
        <fullName evidence="6">Ubiquitin carrier protein UBC2</fullName>
    </alternativeName>
    <alternativeName>
        <fullName evidence="4">Ubiquitin-protein ligase UBC2</fullName>
    </alternativeName>
</protein>
<dbReference type="Proteomes" id="UP001521116">
    <property type="component" value="Unassembled WGS sequence"/>
</dbReference>